<dbReference type="Pfam" id="PF00561">
    <property type="entry name" value="Abhydrolase_1"/>
    <property type="match status" value="1"/>
</dbReference>
<dbReference type="KEGG" id="gsl:Gasu_06780"/>
<dbReference type="EMBL" id="KB454487">
    <property type="protein sequence ID" value="EME32269.1"/>
    <property type="molecule type" value="Genomic_DNA"/>
</dbReference>
<dbReference type="GeneID" id="17090861"/>
<evidence type="ECO:0000313" key="7">
    <source>
        <dbReference type="Proteomes" id="UP000030680"/>
    </source>
</evidence>
<dbReference type="CDD" id="cd14364">
    <property type="entry name" value="CUE_ASCC2"/>
    <property type="match status" value="1"/>
</dbReference>
<dbReference type="InterPro" id="IPR000073">
    <property type="entry name" value="AB_hydrolase_1"/>
</dbReference>
<feature type="region of interest" description="Disordered" evidence="4">
    <location>
        <begin position="381"/>
        <end position="411"/>
    </location>
</feature>
<dbReference type="InterPro" id="IPR041800">
    <property type="entry name" value="ASCC2_CUE"/>
</dbReference>
<feature type="domain" description="CUE" evidence="5">
    <location>
        <begin position="328"/>
        <end position="371"/>
    </location>
</feature>
<dbReference type="InterPro" id="IPR003892">
    <property type="entry name" value="CUE"/>
</dbReference>
<dbReference type="PANTHER" id="PTHR15913">
    <property type="entry name" value="ACID CLUSTER PROTEIN 33"/>
    <property type="match status" value="1"/>
</dbReference>
<dbReference type="GO" id="GO:0005737">
    <property type="term" value="C:cytoplasm"/>
    <property type="evidence" value="ECO:0007669"/>
    <property type="project" value="UniProtKB-SubCell"/>
</dbReference>
<dbReference type="OrthoDB" id="10264550at2759"/>
<evidence type="ECO:0000256" key="1">
    <source>
        <dbReference type="ARBA" id="ARBA00004496"/>
    </source>
</evidence>
<feature type="compositionally biased region" description="Polar residues" evidence="4">
    <location>
        <begin position="558"/>
        <end position="568"/>
    </location>
</feature>
<feature type="region of interest" description="Disordered" evidence="4">
    <location>
        <begin position="545"/>
        <end position="571"/>
    </location>
</feature>
<dbReference type="SUPFAM" id="SSF46934">
    <property type="entry name" value="UBA-like"/>
    <property type="match status" value="1"/>
</dbReference>
<dbReference type="SMART" id="SM00546">
    <property type="entry name" value="CUE"/>
    <property type="match status" value="1"/>
</dbReference>
<evidence type="ECO:0000259" key="5">
    <source>
        <dbReference type="PROSITE" id="PS51140"/>
    </source>
</evidence>
<evidence type="ECO:0000256" key="2">
    <source>
        <dbReference type="ARBA" id="ARBA00020148"/>
    </source>
</evidence>
<dbReference type="ESTHER" id="galsu-m2y8v3">
    <property type="family name" value="Maspardin-ACP33-SPG21_like"/>
</dbReference>
<dbReference type="Gene3D" id="1.10.8.10">
    <property type="entry name" value="DNA helicase RuvA subunit, C-terminal domain"/>
    <property type="match status" value="1"/>
</dbReference>
<keyword evidence="3" id="KW-0963">Cytoplasm</keyword>
<organism evidence="6 7">
    <name type="scientific">Galdieria sulphuraria</name>
    <name type="common">Red alga</name>
    <dbReference type="NCBI Taxonomy" id="130081"/>
    <lineage>
        <taxon>Eukaryota</taxon>
        <taxon>Rhodophyta</taxon>
        <taxon>Bangiophyceae</taxon>
        <taxon>Galdieriales</taxon>
        <taxon>Galdieriaceae</taxon>
        <taxon>Galdieria</taxon>
    </lineage>
</organism>
<dbReference type="RefSeq" id="XP_005708789.1">
    <property type="nucleotide sequence ID" value="XM_005708732.1"/>
</dbReference>
<dbReference type="InterPro" id="IPR009060">
    <property type="entry name" value="UBA-like_sf"/>
</dbReference>
<dbReference type="GO" id="GO:0043130">
    <property type="term" value="F:ubiquitin binding"/>
    <property type="evidence" value="ECO:0007669"/>
    <property type="project" value="InterPro"/>
</dbReference>
<keyword evidence="7" id="KW-1185">Reference proteome</keyword>
<dbReference type="AlphaFoldDB" id="M2Y8V3"/>
<protein>
    <recommendedName>
        <fullName evidence="2">Maspardin</fullName>
    </recommendedName>
</protein>
<dbReference type="InterPro" id="IPR026151">
    <property type="entry name" value="Maspardin"/>
</dbReference>
<accession>M2Y8V3</accession>
<sequence length="593" mass="66166">MGELLCSDDYANFRAWVPRNILSVGNVNPRNFIYYDWGPRNAPIEPLICLHAVAGSAEVFFLQILGLAPRGYRVVSLEIPSYFSVEEFCQGFQSFLDTLGFRKIHIYGAGLGGFLGLCYASRNPEQVGSLILTHSFSDSSGIRATFPVSSSVIPWLPEFLLRKFLLERLPKGRMERRVAAATEFVISKIKLCDSEQLASRLSLTTLSEKLDTVSLQYFNERVTILSTLDWIAGSSLAKQLHKELCEQFSHARIALMKDGGDFPYLSRSDELNVHLLVHLRRYALPPGTPLPLPPPARKRDTQPVFRVSKGSPRLVTSKASSNSRFTGSDASKIAKLRELLPDYSEQFLEAALLVYHGSLEDTLQSILEGSLPEDFVKKSKEYIPPQSGDMNAVDDSVSRQRNTEEESTLEENLLLPPKQINRGVVERNPLEYEKSHSNVENSSDAIASMSSNRFDLKPGEIFSQSQTSMAQTQLLNGNSVQGEVSCFEGPPLKEPFISVESMEQNLPLRTQNDVYMSNFDTVTPSANANLLQSLDLLTSVTKDSEFPPFQRNDVSDVTAEQSKGNGHSSEVVDKRLLEWKMSAYTSPSFQKPQ</sequence>
<dbReference type="Gramene" id="EME32269">
    <property type="protein sequence ID" value="EME32269"/>
    <property type="gene ID" value="Gasu_06780"/>
</dbReference>
<name>M2Y8V3_GALSU</name>
<dbReference type="Gene3D" id="3.40.50.1820">
    <property type="entry name" value="alpha/beta hydrolase"/>
    <property type="match status" value="1"/>
</dbReference>
<gene>
    <name evidence="6" type="ORF">Gasu_06780</name>
</gene>
<dbReference type="PROSITE" id="PS51140">
    <property type="entry name" value="CUE"/>
    <property type="match status" value="1"/>
</dbReference>
<dbReference type="SUPFAM" id="SSF53474">
    <property type="entry name" value="alpha/beta-Hydrolases"/>
    <property type="match status" value="1"/>
</dbReference>
<dbReference type="eggNOG" id="ENOG502QPSD">
    <property type="taxonomic scope" value="Eukaryota"/>
</dbReference>
<evidence type="ECO:0000313" key="6">
    <source>
        <dbReference type="EMBL" id="EME32269.1"/>
    </source>
</evidence>
<reference evidence="7" key="1">
    <citation type="journal article" date="2013" name="Science">
        <title>Gene transfer from bacteria and archaea facilitated evolution of an extremophilic eukaryote.</title>
        <authorList>
            <person name="Schonknecht G."/>
            <person name="Chen W.H."/>
            <person name="Ternes C.M."/>
            <person name="Barbier G.G."/>
            <person name="Shrestha R.P."/>
            <person name="Stanke M."/>
            <person name="Brautigam A."/>
            <person name="Baker B.J."/>
            <person name="Banfield J.F."/>
            <person name="Garavito R.M."/>
            <person name="Carr K."/>
            <person name="Wilkerson C."/>
            <person name="Rensing S.A."/>
            <person name="Gagneul D."/>
            <person name="Dickenson N.E."/>
            <person name="Oesterhelt C."/>
            <person name="Lercher M.J."/>
            <person name="Weber A.P."/>
        </authorList>
    </citation>
    <scope>NUCLEOTIDE SEQUENCE [LARGE SCALE GENOMIC DNA]</scope>
    <source>
        <strain evidence="7">074W</strain>
    </source>
</reference>
<evidence type="ECO:0000256" key="4">
    <source>
        <dbReference type="SAM" id="MobiDB-lite"/>
    </source>
</evidence>
<dbReference type="InterPro" id="IPR029058">
    <property type="entry name" value="AB_hydrolase_fold"/>
</dbReference>
<proteinExistence type="predicted"/>
<evidence type="ECO:0000256" key="3">
    <source>
        <dbReference type="ARBA" id="ARBA00022490"/>
    </source>
</evidence>
<dbReference type="Proteomes" id="UP000030680">
    <property type="component" value="Unassembled WGS sequence"/>
</dbReference>
<comment type="subcellular location">
    <subcellularLocation>
        <location evidence="1">Cytoplasm</location>
    </subcellularLocation>
</comment>
<dbReference type="PANTHER" id="PTHR15913:SF0">
    <property type="entry name" value="MASPARDIN"/>
    <property type="match status" value="1"/>
</dbReference>